<evidence type="ECO:0000313" key="1">
    <source>
        <dbReference type="EMBL" id="PTQ88577.1"/>
    </source>
</evidence>
<comment type="caution">
    <text evidence="1">The sequence shown here is derived from an EMBL/GenBank/DDBJ whole genome shotgun (WGS) entry which is preliminary data.</text>
</comment>
<dbReference type="Gene3D" id="3.40.50.300">
    <property type="entry name" value="P-loop containing nucleotide triphosphate hydrolases"/>
    <property type="match status" value="1"/>
</dbReference>
<accession>A0A2T5IXC3</accession>
<protein>
    <submittedName>
        <fullName evidence="1">DNA phosphorothioation-dependent restriction protein DptF</fullName>
    </submittedName>
</protein>
<dbReference type="EMBL" id="QAON01000011">
    <property type="protein sequence ID" value="PTQ88577.1"/>
    <property type="molecule type" value="Genomic_DNA"/>
</dbReference>
<dbReference type="InterPro" id="IPR027417">
    <property type="entry name" value="P-loop_NTPase"/>
</dbReference>
<dbReference type="AlphaFoldDB" id="A0A2T5IXC3"/>
<evidence type="ECO:0000313" key="2">
    <source>
        <dbReference type="Proteomes" id="UP000244223"/>
    </source>
</evidence>
<dbReference type="NCBIfam" id="TIGR03238">
    <property type="entry name" value="dnd_assoc_3"/>
    <property type="match status" value="1"/>
</dbReference>
<keyword evidence="2" id="KW-1185">Reference proteome</keyword>
<name>A0A2T5IXC3_9GAMM</name>
<dbReference type="InterPro" id="IPR017647">
    <property type="entry name" value="Dnd_assoc_3"/>
</dbReference>
<dbReference type="Proteomes" id="UP000244223">
    <property type="component" value="Unassembled WGS sequence"/>
</dbReference>
<sequence>MNYMDSKVTSFTLKQLVNVLAKSSPFSVTTVSEHRKHDAFDDIKRYLYIEQDIEKEFRKRLTQLKQGDILFLCGSSGDGKSEILKRCHDEYKNEFYFHLDATHSFAPDQSAIQALDQVFDTITESLQPLILGINVGMLANYAKEGAERHHHIKVLIDHFLEQGQQENNKCQFLDFEQYPKFYVAENQTNYSRFAKQLMQRLTAPNSSNPFYIAAKNDEEAKKDLRLVANFRLLARESVQDVIITNLFKARLKKDQFITTRALLDLIHHLLLGEGYLSDNLFYATDNELVQRLSDFDPLLNHTKALDQFVLRYELELPDPELADFLSVLEKEHIVFKKGKSASLIRFFYLMRHESIGNNYHQLFASDFNEELLEKYSRIWFLHKNYDGSDLLKNELRQFYMNEFIRSVFNYANRNAPFLRQGDLFLGEFGSIQVAAPLSVKPDYPEIQKKKLPKSAYFDAYLKFDNQSLIPISVSLNLFELIYKLNRGYRPNKYDKNAIVLLDGIIEQMTEFAQSMSILRFYEGRNCYEVHKDDGLFIVSKGVV</sequence>
<gene>
    <name evidence="1" type="ORF">C8N29_111100</name>
</gene>
<reference evidence="1 2" key="1">
    <citation type="submission" date="2018-04" db="EMBL/GenBank/DDBJ databases">
        <title>Genomic Encyclopedia of Archaeal and Bacterial Type Strains, Phase II (KMG-II): from individual species to whole genera.</title>
        <authorList>
            <person name="Goeker M."/>
        </authorList>
    </citation>
    <scope>NUCLEOTIDE SEQUENCE [LARGE SCALE GENOMIC DNA]</scope>
    <source>
        <strain evidence="1 2">DSM 5822</strain>
    </source>
</reference>
<proteinExistence type="predicted"/>
<organism evidence="1 2">
    <name type="scientific">Agitococcus lubricus</name>
    <dbReference type="NCBI Taxonomy" id="1077255"/>
    <lineage>
        <taxon>Bacteria</taxon>
        <taxon>Pseudomonadati</taxon>
        <taxon>Pseudomonadota</taxon>
        <taxon>Gammaproteobacteria</taxon>
        <taxon>Moraxellales</taxon>
        <taxon>Moraxellaceae</taxon>
        <taxon>Agitococcus</taxon>
    </lineage>
</organism>